<name>A0A9X2IPW8_9BACI</name>
<reference evidence="2" key="1">
    <citation type="submission" date="2022-05" db="EMBL/GenBank/DDBJ databases">
        <title>Comparative Genomics of Spacecraft Associated Microbes.</title>
        <authorList>
            <person name="Tran M.T."/>
            <person name="Wright A."/>
            <person name="Seuylemezian A."/>
            <person name="Eisen J."/>
            <person name="Coil D."/>
        </authorList>
    </citation>
    <scope>NUCLEOTIDE SEQUENCE</scope>
    <source>
        <strain evidence="2">214.1.1</strain>
    </source>
</reference>
<comment type="caution">
    <text evidence="2">The sequence shown here is derived from an EMBL/GenBank/DDBJ whole genome shotgun (WGS) entry which is preliminary data.</text>
</comment>
<proteinExistence type="predicted"/>
<protein>
    <submittedName>
        <fullName evidence="2">Uncharacterized protein</fullName>
    </submittedName>
</protein>
<evidence type="ECO:0000313" key="2">
    <source>
        <dbReference type="EMBL" id="MCM3714862.1"/>
    </source>
</evidence>
<keyword evidence="1" id="KW-0812">Transmembrane</keyword>
<dbReference type="RefSeq" id="WP_251223630.1">
    <property type="nucleotide sequence ID" value="NZ_JAMBOL010000010.1"/>
</dbReference>
<keyword evidence="1" id="KW-0472">Membrane</keyword>
<keyword evidence="1" id="KW-1133">Transmembrane helix</keyword>
<accession>A0A9X2IPW8</accession>
<feature type="transmembrane region" description="Helical" evidence="1">
    <location>
        <begin position="26"/>
        <end position="45"/>
    </location>
</feature>
<evidence type="ECO:0000256" key="1">
    <source>
        <dbReference type="SAM" id="Phobius"/>
    </source>
</evidence>
<dbReference type="AlphaFoldDB" id="A0A9X2IPW8"/>
<gene>
    <name evidence="2" type="ORF">M3202_12310</name>
</gene>
<keyword evidence="3" id="KW-1185">Reference proteome</keyword>
<organism evidence="2 3">
    <name type="scientific">Halalkalibacter oceani</name>
    <dbReference type="NCBI Taxonomy" id="1653776"/>
    <lineage>
        <taxon>Bacteria</taxon>
        <taxon>Bacillati</taxon>
        <taxon>Bacillota</taxon>
        <taxon>Bacilli</taxon>
        <taxon>Bacillales</taxon>
        <taxon>Bacillaceae</taxon>
        <taxon>Halalkalibacter</taxon>
    </lineage>
</organism>
<sequence length="54" mass="6097">MYILLSFVLMIFAVIGTTYQIGSFAIYVLLALAFILLSAHVLNHVPKRENITEK</sequence>
<dbReference type="EMBL" id="JAMBOL010000010">
    <property type="protein sequence ID" value="MCM3714862.1"/>
    <property type="molecule type" value="Genomic_DNA"/>
</dbReference>
<dbReference type="Proteomes" id="UP001139179">
    <property type="component" value="Unassembled WGS sequence"/>
</dbReference>
<evidence type="ECO:0000313" key="3">
    <source>
        <dbReference type="Proteomes" id="UP001139179"/>
    </source>
</evidence>